<dbReference type="CDD" id="cd00167">
    <property type="entry name" value="SANT"/>
    <property type="match status" value="1"/>
</dbReference>
<evidence type="ECO:0000256" key="4">
    <source>
        <dbReference type="SAM" id="MobiDB-lite"/>
    </source>
</evidence>
<proteinExistence type="predicted"/>
<feature type="domain" description="HTH myb-type" evidence="6">
    <location>
        <begin position="118"/>
        <end position="168"/>
    </location>
</feature>
<dbReference type="GO" id="GO:0000981">
    <property type="term" value="F:DNA-binding transcription factor activity, RNA polymerase II-specific"/>
    <property type="evidence" value="ECO:0007669"/>
    <property type="project" value="TreeGrafter"/>
</dbReference>
<organism evidence="8 9">
    <name type="scientific">Skeletonema marinoi</name>
    <dbReference type="NCBI Taxonomy" id="267567"/>
    <lineage>
        <taxon>Eukaryota</taxon>
        <taxon>Sar</taxon>
        <taxon>Stramenopiles</taxon>
        <taxon>Ochrophyta</taxon>
        <taxon>Bacillariophyta</taxon>
        <taxon>Coscinodiscophyceae</taxon>
        <taxon>Thalassiosirophycidae</taxon>
        <taxon>Thalassiosirales</taxon>
        <taxon>Skeletonemataceae</taxon>
        <taxon>Skeletonema</taxon>
        <taxon>Skeletonema marinoi-dohrnii complex</taxon>
    </lineage>
</organism>
<dbReference type="InterPro" id="IPR017930">
    <property type="entry name" value="Myb_dom"/>
</dbReference>
<dbReference type="Pfam" id="PF13921">
    <property type="entry name" value="Myb_DNA-bind_6"/>
    <property type="match status" value="1"/>
</dbReference>
<evidence type="ECO:0000259" key="7">
    <source>
        <dbReference type="PROSITE" id="PS51998"/>
    </source>
</evidence>
<dbReference type="PANTHER" id="PTHR46380:SF2">
    <property type="entry name" value="CYCLIN-D-BINDING MYB-LIKE TRANSCRIPTION FACTOR 1"/>
    <property type="match status" value="1"/>
</dbReference>
<evidence type="ECO:0000313" key="9">
    <source>
        <dbReference type="Proteomes" id="UP001224775"/>
    </source>
</evidence>
<dbReference type="PROSITE" id="PS51294">
    <property type="entry name" value="HTH_MYB"/>
    <property type="match status" value="1"/>
</dbReference>
<evidence type="ECO:0000259" key="5">
    <source>
        <dbReference type="PROSITE" id="PS50090"/>
    </source>
</evidence>
<feature type="region of interest" description="Disordered" evidence="4">
    <location>
        <begin position="366"/>
        <end position="391"/>
    </location>
</feature>
<keyword evidence="9" id="KW-1185">Reference proteome</keyword>
<dbReference type="SUPFAM" id="SSF46689">
    <property type="entry name" value="Homeodomain-like"/>
    <property type="match status" value="1"/>
</dbReference>
<sequence>MDGSDHEEEINGGDQWVKGKGCSSEERINIFSLNGFGEPVFTGGRWLPDEIRTLTQAVKDYCSEKQVSVTEFCGGYDHVLHNKKTRKAWNSIAQSLPHRPVISVYRRTVRQFHGKQVGKWTEEETAALFRLVEVHGESWKLIENKLGRKDHCCRAKYLQTNEEFNRGKWKVENIKLLLQSVREVFRVPRDDMDIREINIWTLDNSEKIPWTAISHRVKRRPYDCYFKWRSMTKRSNKKALEFGLEPVPMLKDAAKFDSRFEYYQWKAEQDPRWRERFAKEFILPRLREGASNAQNDQREKDFQLLSSIVNTRASRQSEVSWHSMTNICKDPRERWEELCDNYAKDDDFDLPLWELGNLVVVQLKADKKPSNSQADAQPEATKAKKRKRRTVTLASNQGISELGLSSHDIRKRVKKIIDSGNEKELTLKRIRAILQEQIGKDLSPHKDVIKASVKELLLQEKMQI</sequence>
<feature type="domain" description="DEK-C" evidence="7">
    <location>
        <begin position="403"/>
        <end position="458"/>
    </location>
</feature>
<dbReference type="PROSITE" id="PS51998">
    <property type="entry name" value="DEK_C"/>
    <property type="match status" value="1"/>
</dbReference>
<comment type="subcellular location">
    <subcellularLocation>
        <location evidence="1">Nucleus</location>
    </subcellularLocation>
</comment>
<dbReference type="InterPro" id="IPR001005">
    <property type="entry name" value="SANT/Myb"/>
</dbReference>
<evidence type="ECO:0000256" key="3">
    <source>
        <dbReference type="ARBA" id="ARBA00023242"/>
    </source>
</evidence>
<dbReference type="Pfam" id="PF08766">
    <property type="entry name" value="DEK_C"/>
    <property type="match status" value="1"/>
</dbReference>
<evidence type="ECO:0000313" key="8">
    <source>
        <dbReference type="EMBL" id="KAK1743431.1"/>
    </source>
</evidence>
<evidence type="ECO:0000256" key="1">
    <source>
        <dbReference type="ARBA" id="ARBA00004123"/>
    </source>
</evidence>
<dbReference type="SMART" id="SM00717">
    <property type="entry name" value="SANT"/>
    <property type="match status" value="3"/>
</dbReference>
<dbReference type="PANTHER" id="PTHR46380">
    <property type="entry name" value="CYCLIN-D-BINDING MYB-LIKE TRANSCRIPTION FACTOR 1"/>
    <property type="match status" value="1"/>
</dbReference>
<dbReference type="InterPro" id="IPR009057">
    <property type="entry name" value="Homeodomain-like_sf"/>
</dbReference>
<evidence type="ECO:0000256" key="2">
    <source>
        <dbReference type="ARBA" id="ARBA00023125"/>
    </source>
</evidence>
<reference evidence="8" key="1">
    <citation type="submission" date="2023-06" db="EMBL/GenBank/DDBJ databases">
        <title>Survivors Of The Sea: Transcriptome response of Skeletonema marinoi to long-term dormancy.</title>
        <authorList>
            <person name="Pinder M.I.M."/>
            <person name="Kourtchenko O."/>
            <person name="Robertson E.K."/>
            <person name="Larsson T."/>
            <person name="Maumus F."/>
            <person name="Osuna-Cruz C.M."/>
            <person name="Vancaester E."/>
            <person name="Stenow R."/>
            <person name="Vandepoele K."/>
            <person name="Ploug H."/>
            <person name="Bruchert V."/>
            <person name="Godhe A."/>
            <person name="Topel M."/>
        </authorList>
    </citation>
    <scope>NUCLEOTIDE SEQUENCE</scope>
    <source>
        <strain evidence="8">R05AC</strain>
    </source>
</reference>
<dbReference type="PROSITE" id="PS50090">
    <property type="entry name" value="MYB_LIKE"/>
    <property type="match status" value="1"/>
</dbReference>
<accession>A0AAD8YDW0</accession>
<dbReference type="AlphaFoldDB" id="A0AAD8YDW0"/>
<dbReference type="InterPro" id="IPR014876">
    <property type="entry name" value="DEK_C"/>
</dbReference>
<dbReference type="Gene3D" id="1.10.10.60">
    <property type="entry name" value="Homeodomain-like"/>
    <property type="match status" value="2"/>
</dbReference>
<dbReference type="Proteomes" id="UP001224775">
    <property type="component" value="Unassembled WGS sequence"/>
</dbReference>
<keyword evidence="2" id="KW-0238">DNA-binding</keyword>
<keyword evidence="3" id="KW-0539">Nucleus</keyword>
<evidence type="ECO:0000259" key="6">
    <source>
        <dbReference type="PROSITE" id="PS51294"/>
    </source>
</evidence>
<dbReference type="GO" id="GO:0005634">
    <property type="term" value="C:nucleus"/>
    <property type="evidence" value="ECO:0007669"/>
    <property type="project" value="UniProtKB-SubCell"/>
</dbReference>
<dbReference type="GO" id="GO:0000978">
    <property type="term" value="F:RNA polymerase II cis-regulatory region sequence-specific DNA binding"/>
    <property type="evidence" value="ECO:0007669"/>
    <property type="project" value="TreeGrafter"/>
</dbReference>
<comment type="caution">
    <text evidence="8">The sequence shown here is derived from an EMBL/GenBank/DDBJ whole genome shotgun (WGS) entry which is preliminary data.</text>
</comment>
<dbReference type="EMBL" id="JATAAI010000009">
    <property type="protein sequence ID" value="KAK1743431.1"/>
    <property type="molecule type" value="Genomic_DNA"/>
</dbReference>
<feature type="domain" description="Myb-like" evidence="5">
    <location>
        <begin position="118"/>
        <end position="161"/>
    </location>
</feature>
<dbReference type="InterPro" id="IPR051651">
    <property type="entry name" value="DMTF1_DNA-bind_reg"/>
</dbReference>
<protein>
    <submittedName>
        <fullName evidence="8">DEK C-terminal domain-containing protein</fullName>
    </submittedName>
</protein>
<dbReference type="SUPFAM" id="SSF109715">
    <property type="entry name" value="DEK C-terminal domain"/>
    <property type="match status" value="1"/>
</dbReference>
<name>A0AAD8YDW0_9STRA</name>
<gene>
    <name evidence="8" type="ORF">QTG54_006052</name>
</gene>